<feature type="domain" description="UvrD-like helicase C-terminal" evidence="18">
    <location>
        <begin position="508"/>
        <end position="786"/>
    </location>
</feature>
<comment type="catalytic activity">
    <reaction evidence="13 15">
        <text>Couples ATP hydrolysis with the unwinding of duplex DNA by translocating in the 3'-5' direction.</text>
        <dbReference type="EC" id="5.6.2.4"/>
    </reaction>
</comment>
<dbReference type="EC" id="5.6.2.4" evidence="15"/>
<evidence type="ECO:0000256" key="4">
    <source>
        <dbReference type="ARBA" id="ARBA00022763"/>
    </source>
</evidence>
<dbReference type="GO" id="GO:0003677">
    <property type="term" value="F:DNA binding"/>
    <property type="evidence" value="ECO:0007669"/>
    <property type="project" value="UniProtKB-UniRule"/>
</dbReference>
<dbReference type="EC" id="3.1.11.5" evidence="15"/>
<dbReference type="SUPFAM" id="SSF52980">
    <property type="entry name" value="Restriction endonuclease-like"/>
    <property type="match status" value="1"/>
</dbReference>
<evidence type="ECO:0000259" key="18">
    <source>
        <dbReference type="PROSITE" id="PS51217"/>
    </source>
</evidence>
<dbReference type="InterPro" id="IPR004586">
    <property type="entry name" value="RecB"/>
</dbReference>
<keyword evidence="1 15" id="KW-0540">Nuclease</keyword>
<dbReference type="SUPFAM" id="SSF52540">
    <property type="entry name" value="P-loop containing nucleoside triphosphate hydrolases"/>
    <property type="match status" value="1"/>
</dbReference>
<dbReference type="RefSeq" id="WP_135768627.1">
    <property type="nucleotide sequence ID" value="NZ_RQET01000009.1"/>
</dbReference>
<sequence length="1221" mass="139894">MNRNSPGLPPSYADHIDLSKHGFIGASAGTGKTHTIVYLVLKILHTYFLSSGSDEPERGIESVLVLTYTEKAASELRSRIRHGIKDRIRVLEAGLSADPDLELERKYFLGQLGRLDQATISTIHGFCNKILKEYSLETGTPSDPKLVPEEEPLRRLLDSHLRSEFTEELPAESLVLTLLELRRSFDNGFTGDTWESFLAEIAGKKEVSPDSTFFLPDPFSGSFPDQEKIRSVFRSLNEEYHRLKESQAPVLKSLHASTRKALAERQTVFESVMENAMMALDPFQEEELTRAILEIGRLKRKDSGIGSVLLSDEELTKAGPDPAVAKYRNCREGVRKSLTPLENLAALFVVKIAEKIVKETPFEKNGSGEITYNDMIRNLARSVSDNPDLLSELRRRFDYAIVDEFQDTDWSQFSIFKTVFLEENSNRNRLFLIGDPKQAIYGFRGADIGTYLAARAYMDQGGAFSSVSAVYPELDTNRRSLPELVASYNDLFSSGGETWFPISEPGFEPIRYSKVQAAYEGGKAVLYSDKSGRGALNAFSLPVGSNKQGLREPYAKFVVSEILHLVSPEAEIFIRKEKHNKQPYSGKVEFGDIAILIRNQEDSRELENYLKIAGIPYSNIRKRGLFSSNEAFRCRQILSCIEDEGLPDSFYKLLLSDLFEISPDRLHLYAEYSLESEEKRRIESWRRFARKKDFPALFRSLTTESLLARPRDSELTLEWERRIANFKQIFSLLTEKASENDLSLREILDWLDTKISAEASAEKDESLSRETEEDRVKILTIHSSKGLEFPFVFLIGGFSGWSLSQKKYYEYRETVSANATEPKSRKILDLTKGHPEKYLTYLKNEDKRLYYVAVTRAMYKFYFPLLSEPSSDRPLELFRSSFEKTAEHPSTTSHISKIFWNEEQRKYSAEILSGLPSEKRTLLELQPPASEQEPARSPLLWPRNCEHRRIRLESYSSLDRFLNPPEIKFGPESELFRTDEEIPLSFPSEELPSSNRMGNLLHQLLERLEFSSFFRSDLGEQNISEVKKLLREYGFGKDEEERNIFAEKILSMLRNTLRSPLPQIPSLDCLAALSSSERKHEVDFFLKLSTGRSEKEEFLNGTVDMIFFSEGKYWIVDWKSNRLEGSSYSEADLTRKVEEVYSLQLALYSLVLNEWLQARFGAEYDRNLLGGMYFLFLRGMDPNRSSSGIFFQKIDPEFVEISRRTVLDALDRKHSEKGIQL</sequence>
<name>A0A4R9GB10_9LEPT</name>
<reference evidence="19" key="1">
    <citation type="journal article" date="2019" name="PLoS Negl. Trop. Dis.">
        <title>Revisiting the worldwide diversity of Leptospira species in the environment.</title>
        <authorList>
            <person name="Vincent A.T."/>
            <person name="Schiettekatte O."/>
            <person name="Bourhy P."/>
            <person name="Veyrier F.J."/>
            <person name="Picardeau M."/>
        </authorList>
    </citation>
    <scope>NUCLEOTIDE SEQUENCE [LARGE SCALE GENOMIC DNA]</scope>
    <source>
        <strain evidence="19">SSW15</strain>
    </source>
</reference>
<comment type="subunit">
    <text evidence="15">Heterotrimer of RecB, RecC and RecD. All subunits contribute to DNA-binding. Interacts with RecA.</text>
</comment>
<evidence type="ECO:0000259" key="17">
    <source>
        <dbReference type="PROSITE" id="PS51198"/>
    </source>
</evidence>
<comment type="similarity">
    <text evidence="15">Belongs to the helicase family. UvrD subfamily.</text>
</comment>
<dbReference type="InterPro" id="IPR014017">
    <property type="entry name" value="DNA_helicase_UvrD-like_C"/>
</dbReference>
<evidence type="ECO:0000256" key="15">
    <source>
        <dbReference type="HAMAP-Rule" id="MF_01485"/>
    </source>
</evidence>
<dbReference type="PROSITE" id="PS51198">
    <property type="entry name" value="UVRD_HELICASE_ATP_BIND"/>
    <property type="match status" value="1"/>
</dbReference>
<dbReference type="AlphaFoldDB" id="A0A4R9GB10"/>
<dbReference type="Pfam" id="PF00580">
    <property type="entry name" value="UvrD-helicase"/>
    <property type="match status" value="1"/>
</dbReference>
<keyword evidence="3 15" id="KW-0547">Nucleotide-binding</keyword>
<keyword evidence="7 15" id="KW-0269">Exonuclease</keyword>
<evidence type="ECO:0000256" key="16">
    <source>
        <dbReference type="PROSITE-ProRule" id="PRU00560"/>
    </source>
</evidence>
<comment type="domain">
    <text evidence="15">The N-terminal DNA-binding domain is a ssDNA-dependent ATPase and has ATP-dependent 3'-5' helicase function. This domain interacts with RecC.</text>
</comment>
<evidence type="ECO:0000256" key="9">
    <source>
        <dbReference type="ARBA" id="ARBA00022842"/>
    </source>
</evidence>
<evidence type="ECO:0000256" key="1">
    <source>
        <dbReference type="ARBA" id="ARBA00022722"/>
    </source>
</evidence>
<comment type="miscellaneous">
    <text evidence="15">In the RecBCD complex, RecB has a slow 3'-5' helicase, an exonuclease activity and loads RecA onto ssDNA, RecD has a fast 5'-3' helicase activity, while RecC stimulates the ATPase and processivity of the RecB helicase and contributes to recognition of the Chi site.</text>
</comment>
<dbReference type="GO" id="GO:0000724">
    <property type="term" value="P:double-strand break repair via homologous recombination"/>
    <property type="evidence" value="ECO:0007669"/>
    <property type="project" value="UniProtKB-UniRule"/>
</dbReference>
<keyword evidence="6 15" id="KW-0347">Helicase</keyword>
<feature type="domain" description="UvrD-like helicase ATP-binding" evidence="17">
    <location>
        <begin position="5"/>
        <end position="481"/>
    </location>
</feature>
<evidence type="ECO:0000256" key="10">
    <source>
        <dbReference type="ARBA" id="ARBA00023125"/>
    </source>
</evidence>
<feature type="binding site" evidence="16">
    <location>
        <begin position="26"/>
        <end position="33"/>
    </location>
    <ligand>
        <name>ATP</name>
        <dbReference type="ChEBI" id="CHEBI:30616"/>
    </ligand>
</feature>
<feature type="region of interest" description="Nuclease activity, interacts with RecD and RecA" evidence="15">
    <location>
        <begin position="949"/>
        <end position="1221"/>
    </location>
</feature>
<dbReference type="PANTHER" id="PTHR11070">
    <property type="entry name" value="UVRD / RECB / PCRA DNA HELICASE FAMILY MEMBER"/>
    <property type="match status" value="1"/>
</dbReference>
<feature type="binding site" evidence="15">
    <location>
        <position position="1104"/>
    </location>
    <ligand>
        <name>Mg(2+)</name>
        <dbReference type="ChEBI" id="CHEBI:18420"/>
    </ligand>
</feature>
<comment type="cofactor">
    <cofactor evidence="15">
        <name>Mg(2+)</name>
        <dbReference type="ChEBI" id="CHEBI:18420"/>
    </cofactor>
    <text evidence="15">Binds 1 Mg(2+) ion per subunit.</text>
</comment>
<comment type="catalytic activity">
    <reaction evidence="15">
        <text>Exonucleolytic cleavage (in the presence of ATP) in either 5'- to 3'- or 3'- to 5'-direction to yield 5'-phosphooligonucleotides.</text>
        <dbReference type="EC" id="3.1.11.5"/>
    </reaction>
</comment>
<dbReference type="InterPro" id="IPR011335">
    <property type="entry name" value="Restrct_endonuc-II-like"/>
</dbReference>
<keyword evidence="12 15" id="KW-0413">Isomerase</keyword>
<organism evidence="19 20">
    <name type="scientific">Leptospira fletcheri</name>
    <dbReference type="NCBI Taxonomy" id="2484981"/>
    <lineage>
        <taxon>Bacteria</taxon>
        <taxon>Pseudomonadati</taxon>
        <taxon>Spirochaetota</taxon>
        <taxon>Spirochaetia</taxon>
        <taxon>Leptospirales</taxon>
        <taxon>Leptospiraceae</taxon>
        <taxon>Leptospira</taxon>
    </lineage>
</organism>
<evidence type="ECO:0000256" key="8">
    <source>
        <dbReference type="ARBA" id="ARBA00022840"/>
    </source>
</evidence>
<comment type="function">
    <text evidence="15">A helicase/nuclease that prepares dsDNA breaks (DSB) for recombinational DNA repair. Binds to DSBs and unwinds DNA via a highly rapid and processive ATP-dependent bidirectional helicase activity. Unwinds dsDNA until it encounters a Chi (crossover hotspot instigator) sequence from the 3' direction. Cuts ssDNA a few nucleotides 3' to the Chi site. The properties and activities of the enzyme are changed at Chi. The Chi-altered holoenzyme produces a long 3'-ssDNA overhang and facilitates RecA-binding to the ssDNA for homologous DNA recombination and repair. Holoenzyme degrades any linearized DNA that is unable to undergo homologous recombination. In the holoenzyme this subunit contributes ATPase, 3'-5' helicase, exonuclease activity and loads RecA onto ssDNA.</text>
</comment>
<feature type="region of interest" description="DNA-binding and helicase activity, interacts with RecC" evidence="15">
    <location>
        <begin position="1"/>
        <end position="927"/>
    </location>
</feature>
<evidence type="ECO:0000256" key="6">
    <source>
        <dbReference type="ARBA" id="ARBA00022806"/>
    </source>
</evidence>
<dbReference type="InterPro" id="IPR011604">
    <property type="entry name" value="PDDEXK-like_dom_sf"/>
</dbReference>
<protein>
    <recommendedName>
        <fullName evidence="15">RecBCD enzyme subunit RecB</fullName>
        <ecNumber evidence="15">3.1.11.5</ecNumber>
        <ecNumber evidence="15">5.6.2.4</ecNumber>
    </recommendedName>
    <alternativeName>
        <fullName evidence="15">DNA 3'-5' helicase subunit RecB</fullName>
    </alternativeName>
    <alternativeName>
        <fullName evidence="15">Exonuclease V subunit RecB</fullName>
        <shortName evidence="15">ExoV subunit RecB</shortName>
    </alternativeName>
    <alternativeName>
        <fullName evidence="15">Helicase/nuclease RecBCD subunit RecB</fullName>
    </alternativeName>
</protein>
<dbReference type="GO" id="GO:0009338">
    <property type="term" value="C:exodeoxyribonuclease V complex"/>
    <property type="evidence" value="ECO:0007669"/>
    <property type="project" value="TreeGrafter"/>
</dbReference>
<dbReference type="GO" id="GO:0000287">
    <property type="term" value="F:magnesium ion binding"/>
    <property type="evidence" value="ECO:0007669"/>
    <property type="project" value="UniProtKB-UniRule"/>
</dbReference>
<keyword evidence="9 15" id="KW-0460">Magnesium</keyword>
<dbReference type="Gene3D" id="1.10.3170.10">
    <property type="entry name" value="Recbcd, chain B, domain 2"/>
    <property type="match status" value="1"/>
</dbReference>
<feature type="active site" description="For nuclease activity" evidence="15">
    <location>
        <position position="1117"/>
    </location>
</feature>
<feature type="binding site" evidence="15">
    <location>
        <position position="1002"/>
    </location>
    <ligand>
        <name>Mg(2+)</name>
        <dbReference type="ChEBI" id="CHEBI:18420"/>
    </ligand>
</feature>
<dbReference type="InterPro" id="IPR038726">
    <property type="entry name" value="PDDEXK_AddAB-type"/>
</dbReference>
<keyword evidence="5 15" id="KW-0378">Hydrolase</keyword>
<dbReference type="Gene3D" id="3.90.320.10">
    <property type="match status" value="1"/>
</dbReference>
<evidence type="ECO:0000256" key="12">
    <source>
        <dbReference type="ARBA" id="ARBA00023235"/>
    </source>
</evidence>
<dbReference type="Gene3D" id="3.40.50.300">
    <property type="entry name" value="P-loop containing nucleotide triphosphate hydrolases"/>
    <property type="match status" value="2"/>
</dbReference>
<evidence type="ECO:0000256" key="11">
    <source>
        <dbReference type="ARBA" id="ARBA00023204"/>
    </source>
</evidence>
<dbReference type="Gene3D" id="1.10.486.10">
    <property type="entry name" value="PCRA, domain 4"/>
    <property type="match status" value="1"/>
</dbReference>
<keyword evidence="20" id="KW-1185">Reference proteome</keyword>
<dbReference type="CDD" id="cd22352">
    <property type="entry name" value="RecB_C-like"/>
    <property type="match status" value="1"/>
</dbReference>
<dbReference type="GO" id="GO:0043138">
    <property type="term" value="F:3'-5' DNA helicase activity"/>
    <property type="evidence" value="ECO:0007669"/>
    <property type="project" value="UniProtKB-UniRule"/>
</dbReference>
<comment type="catalytic activity">
    <reaction evidence="14 15">
        <text>ATP + H2O = ADP + phosphate + H(+)</text>
        <dbReference type="Rhea" id="RHEA:13065"/>
        <dbReference type="ChEBI" id="CHEBI:15377"/>
        <dbReference type="ChEBI" id="CHEBI:15378"/>
        <dbReference type="ChEBI" id="CHEBI:30616"/>
        <dbReference type="ChEBI" id="CHEBI:43474"/>
        <dbReference type="ChEBI" id="CHEBI:456216"/>
        <dbReference type="EC" id="5.6.2.4"/>
    </reaction>
</comment>
<keyword evidence="8 15" id="KW-0067">ATP-binding</keyword>
<dbReference type="InterPro" id="IPR000212">
    <property type="entry name" value="DNA_helicase_UvrD/REP"/>
</dbReference>
<gene>
    <name evidence="15" type="primary">recB</name>
    <name evidence="19" type="ORF">EHO60_12980</name>
</gene>
<dbReference type="Pfam" id="PF13361">
    <property type="entry name" value="UvrD_C"/>
    <property type="match status" value="1"/>
</dbReference>
<keyword evidence="4 15" id="KW-0227">DNA damage</keyword>
<dbReference type="InterPro" id="IPR027417">
    <property type="entry name" value="P-loop_NTPase"/>
</dbReference>
<evidence type="ECO:0000256" key="13">
    <source>
        <dbReference type="ARBA" id="ARBA00034617"/>
    </source>
</evidence>
<proteinExistence type="inferred from homology"/>
<feature type="binding site" evidence="15">
    <location>
        <position position="1117"/>
    </location>
    <ligand>
        <name>Mg(2+)</name>
        <dbReference type="ChEBI" id="CHEBI:18420"/>
    </ligand>
</feature>
<dbReference type="Proteomes" id="UP000298458">
    <property type="component" value="Unassembled WGS sequence"/>
</dbReference>
<dbReference type="OrthoDB" id="9810135at2"/>
<comment type="domain">
    <text evidence="15">The C-terminal domain has nuclease activity and interacts with RecD. It interacts with RecA, facilitating its loading onto ssDNA.</text>
</comment>
<dbReference type="EMBL" id="RQET01000009">
    <property type="protein sequence ID" value="TGK08938.1"/>
    <property type="molecule type" value="Genomic_DNA"/>
</dbReference>
<dbReference type="Pfam" id="PF12705">
    <property type="entry name" value="PDDEXK_1"/>
    <property type="match status" value="1"/>
</dbReference>
<evidence type="ECO:0000256" key="2">
    <source>
        <dbReference type="ARBA" id="ARBA00022723"/>
    </source>
</evidence>
<keyword evidence="11 15" id="KW-0234">DNA repair</keyword>
<dbReference type="PANTHER" id="PTHR11070:SF23">
    <property type="entry name" value="RECBCD ENZYME SUBUNIT RECB"/>
    <property type="match status" value="1"/>
</dbReference>
<comment type="caution">
    <text evidence="19">The sequence shown here is derived from an EMBL/GenBank/DDBJ whole genome shotgun (WGS) entry which is preliminary data.</text>
</comment>
<evidence type="ECO:0000256" key="5">
    <source>
        <dbReference type="ARBA" id="ARBA00022801"/>
    </source>
</evidence>
<evidence type="ECO:0000256" key="7">
    <source>
        <dbReference type="ARBA" id="ARBA00022839"/>
    </source>
</evidence>
<keyword evidence="2 15" id="KW-0479">Metal-binding</keyword>
<keyword evidence="10 15" id="KW-0238">DNA-binding</keyword>
<evidence type="ECO:0000256" key="3">
    <source>
        <dbReference type="ARBA" id="ARBA00022741"/>
    </source>
</evidence>
<evidence type="ECO:0000256" key="14">
    <source>
        <dbReference type="ARBA" id="ARBA00048988"/>
    </source>
</evidence>
<dbReference type="PROSITE" id="PS51217">
    <property type="entry name" value="UVRD_HELICASE_CTER"/>
    <property type="match status" value="1"/>
</dbReference>
<dbReference type="HAMAP" id="MF_01485">
    <property type="entry name" value="RecB"/>
    <property type="match status" value="1"/>
</dbReference>
<dbReference type="GO" id="GO:0005524">
    <property type="term" value="F:ATP binding"/>
    <property type="evidence" value="ECO:0007669"/>
    <property type="project" value="UniProtKB-UniRule"/>
</dbReference>
<dbReference type="GO" id="GO:0008854">
    <property type="term" value="F:exodeoxyribonuclease V activity"/>
    <property type="evidence" value="ECO:0007669"/>
    <property type="project" value="UniProtKB-EC"/>
</dbReference>
<accession>A0A4R9GB10</accession>
<dbReference type="GO" id="GO:0005829">
    <property type="term" value="C:cytosol"/>
    <property type="evidence" value="ECO:0007669"/>
    <property type="project" value="TreeGrafter"/>
</dbReference>
<evidence type="ECO:0000313" key="19">
    <source>
        <dbReference type="EMBL" id="TGK08938.1"/>
    </source>
</evidence>
<dbReference type="InterPro" id="IPR014016">
    <property type="entry name" value="UvrD-like_ATP-bd"/>
</dbReference>
<evidence type="ECO:0000313" key="20">
    <source>
        <dbReference type="Proteomes" id="UP000298458"/>
    </source>
</evidence>